<gene>
    <name evidence="1" type="ORF">HNR05_000979</name>
</gene>
<dbReference type="RefSeq" id="WP_179577989.1">
    <property type="nucleotide sequence ID" value="NZ_JACCFM010000001.1"/>
</dbReference>
<dbReference type="AlphaFoldDB" id="A0A7Z0ECK7"/>
<protein>
    <recommendedName>
        <fullName evidence="3">Helix-turn-helix domain-containing protein</fullName>
    </recommendedName>
</protein>
<evidence type="ECO:0008006" key="3">
    <source>
        <dbReference type="Google" id="ProtNLM"/>
    </source>
</evidence>
<keyword evidence="2" id="KW-1185">Reference proteome</keyword>
<reference evidence="1 2" key="1">
    <citation type="submission" date="2020-07" db="EMBL/GenBank/DDBJ databases">
        <title>Sequencing the genomes of 1000 actinobacteria strains.</title>
        <authorList>
            <person name="Klenk H.-P."/>
        </authorList>
    </citation>
    <scope>NUCLEOTIDE SEQUENCE [LARGE SCALE GENOMIC DNA]</scope>
    <source>
        <strain evidence="1 2">LI1</strain>
    </source>
</reference>
<sequence>MIFDENELRLTVKKIADLDALRVTRVQYRDRQIRAGLAAGFTWKQLQDITGLTPRAIALAIKRV</sequence>
<evidence type="ECO:0000313" key="2">
    <source>
        <dbReference type="Proteomes" id="UP000537260"/>
    </source>
</evidence>
<name>A0A7Z0ECK7_9MICO</name>
<dbReference type="Proteomes" id="UP000537260">
    <property type="component" value="Unassembled WGS sequence"/>
</dbReference>
<accession>A0A7Z0ECK7</accession>
<organism evidence="1 2">
    <name type="scientific">Glaciibacter psychrotolerans</name>
    <dbReference type="NCBI Taxonomy" id="670054"/>
    <lineage>
        <taxon>Bacteria</taxon>
        <taxon>Bacillati</taxon>
        <taxon>Actinomycetota</taxon>
        <taxon>Actinomycetes</taxon>
        <taxon>Micrococcales</taxon>
        <taxon>Microbacteriaceae</taxon>
        <taxon>Glaciibacter</taxon>
    </lineage>
</organism>
<comment type="caution">
    <text evidence="1">The sequence shown here is derived from an EMBL/GenBank/DDBJ whole genome shotgun (WGS) entry which is preliminary data.</text>
</comment>
<dbReference type="EMBL" id="JACCFM010000001">
    <property type="protein sequence ID" value="NYJ19188.1"/>
    <property type="molecule type" value="Genomic_DNA"/>
</dbReference>
<proteinExistence type="predicted"/>
<evidence type="ECO:0000313" key="1">
    <source>
        <dbReference type="EMBL" id="NYJ19188.1"/>
    </source>
</evidence>